<name>A0ACC2NT14_9HYME</name>
<reference evidence="1" key="1">
    <citation type="submission" date="2023-04" db="EMBL/GenBank/DDBJ databases">
        <title>A chromosome-level genome assembly of the parasitoid wasp Eretmocerus hayati.</title>
        <authorList>
            <person name="Zhong Y."/>
            <person name="Liu S."/>
            <person name="Liu Y."/>
        </authorList>
    </citation>
    <scope>NUCLEOTIDE SEQUENCE</scope>
    <source>
        <strain evidence="1">ZJU_SS_LIU_2023</strain>
    </source>
</reference>
<evidence type="ECO:0000313" key="2">
    <source>
        <dbReference type="Proteomes" id="UP001239111"/>
    </source>
</evidence>
<sequence length="507" mass="56599">MDYHRNGILDALKELLNILSCSKCNKSFCDTQQFLKCGHLSCLSCLNNSRTCYICSTECSDPQDNVLLDKIVQLCENVAVQADNLRLKQERDIGQFPSQHEAKPPVDHTKDVANHNHHTADNSTKPTQTKKRRKRKGRSKSNCEEENNKKPKIITFKIPKNIERKNHNGETILLVECRKNHIDNVKMLLAANPKPNLNTCCAAGWTPLQECADFGYIDMLSLLLKEGADPNFQGFEGRTALHEAAKSNYTEIMKLLLEYKADKDISDSHGKRPIDYCQSPLAEELLTCTKKDRQLANGQPHAINDVQMQGTYNSATENGSKPRIVSTGRLRLRDIRRKSSSSSKDSNEKGSTSSIEAPKQPKASPNSFHSDVPSSIVDPLAEQSHRGIAVPSTSRCDWGKFAIQKTRETFGETNSRANDTPYSNQCNELSINNNSLNTRSYDSNHCSQRSGDVNGSEESHHLDLYYAGSDTDTHRSSQEPESTPIESSTNGIEVVTLDDSEIIDVEN</sequence>
<dbReference type="EMBL" id="CM056743">
    <property type="protein sequence ID" value="KAJ8674286.1"/>
    <property type="molecule type" value="Genomic_DNA"/>
</dbReference>
<proteinExistence type="predicted"/>
<protein>
    <submittedName>
        <fullName evidence="1">Uncharacterized protein</fullName>
    </submittedName>
</protein>
<accession>A0ACC2NT14</accession>
<gene>
    <name evidence="1" type="ORF">QAD02_005548</name>
</gene>
<keyword evidence="2" id="KW-1185">Reference proteome</keyword>
<evidence type="ECO:0000313" key="1">
    <source>
        <dbReference type="EMBL" id="KAJ8674286.1"/>
    </source>
</evidence>
<comment type="caution">
    <text evidence="1">The sequence shown here is derived from an EMBL/GenBank/DDBJ whole genome shotgun (WGS) entry which is preliminary data.</text>
</comment>
<dbReference type="Proteomes" id="UP001239111">
    <property type="component" value="Chromosome 3"/>
</dbReference>
<organism evidence="1 2">
    <name type="scientific">Eretmocerus hayati</name>
    <dbReference type="NCBI Taxonomy" id="131215"/>
    <lineage>
        <taxon>Eukaryota</taxon>
        <taxon>Metazoa</taxon>
        <taxon>Ecdysozoa</taxon>
        <taxon>Arthropoda</taxon>
        <taxon>Hexapoda</taxon>
        <taxon>Insecta</taxon>
        <taxon>Pterygota</taxon>
        <taxon>Neoptera</taxon>
        <taxon>Endopterygota</taxon>
        <taxon>Hymenoptera</taxon>
        <taxon>Apocrita</taxon>
        <taxon>Proctotrupomorpha</taxon>
        <taxon>Chalcidoidea</taxon>
        <taxon>Aphelinidae</taxon>
        <taxon>Aphelininae</taxon>
        <taxon>Eretmocerus</taxon>
    </lineage>
</organism>